<name>A0A9D4P7D4_DERFA</name>
<accession>A0A9D4P7D4</accession>
<gene>
    <name evidence="8" type="ORF">HUG17_1723</name>
</gene>
<evidence type="ECO:0000313" key="8">
    <source>
        <dbReference type="EMBL" id="KAH7646185.1"/>
    </source>
</evidence>
<comment type="subcellular location">
    <subcellularLocation>
        <location evidence="1">Membrane</location>
        <topology evidence="1">Multi-pass membrane protein</topology>
    </subcellularLocation>
</comment>
<dbReference type="GO" id="GO:0007009">
    <property type="term" value="P:plasma membrane organization"/>
    <property type="evidence" value="ECO:0007669"/>
    <property type="project" value="TreeGrafter"/>
</dbReference>
<feature type="transmembrane region" description="Helical" evidence="6">
    <location>
        <begin position="244"/>
        <end position="273"/>
    </location>
</feature>
<evidence type="ECO:0000256" key="4">
    <source>
        <dbReference type="ARBA" id="ARBA00023136"/>
    </source>
</evidence>
<dbReference type="GO" id="GO:0071709">
    <property type="term" value="P:membrane assembly"/>
    <property type="evidence" value="ECO:0007669"/>
    <property type="project" value="TreeGrafter"/>
</dbReference>
<dbReference type="Proteomes" id="UP000828236">
    <property type="component" value="Unassembled WGS sequence"/>
</dbReference>
<feature type="transmembrane region" description="Helical" evidence="6">
    <location>
        <begin position="69"/>
        <end position="88"/>
    </location>
</feature>
<dbReference type="Pfam" id="PF03798">
    <property type="entry name" value="TRAM_LAG1_CLN8"/>
    <property type="match status" value="1"/>
</dbReference>
<dbReference type="PANTHER" id="PTHR13439:SF4">
    <property type="entry name" value="TLC DOMAIN-CONTAINING PROTEIN"/>
    <property type="match status" value="1"/>
</dbReference>
<dbReference type="AlphaFoldDB" id="A0A9D4P7D4"/>
<feature type="domain" description="TLC" evidence="7">
    <location>
        <begin position="61"/>
        <end position="283"/>
    </location>
</feature>
<evidence type="ECO:0000256" key="6">
    <source>
        <dbReference type="SAM" id="Phobius"/>
    </source>
</evidence>
<feature type="transmembrane region" description="Helical" evidence="6">
    <location>
        <begin position="109"/>
        <end position="129"/>
    </location>
</feature>
<dbReference type="SMART" id="SM00724">
    <property type="entry name" value="TLC"/>
    <property type="match status" value="1"/>
</dbReference>
<dbReference type="EMBL" id="SDOV01000001">
    <property type="protein sequence ID" value="KAH7646185.1"/>
    <property type="molecule type" value="Genomic_DNA"/>
</dbReference>
<dbReference type="GO" id="GO:0097035">
    <property type="term" value="P:regulation of membrane lipid distribution"/>
    <property type="evidence" value="ECO:0007669"/>
    <property type="project" value="TreeGrafter"/>
</dbReference>
<protein>
    <recommendedName>
        <fullName evidence="7">TLC domain-containing protein</fullName>
    </recommendedName>
</protein>
<dbReference type="InterPro" id="IPR006634">
    <property type="entry name" value="TLC-dom"/>
</dbReference>
<evidence type="ECO:0000256" key="1">
    <source>
        <dbReference type="ARBA" id="ARBA00004141"/>
    </source>
</evidence>
<reference evidence="8" key="1">
    <citation type="submission" date="2020-06" db="EMBL/GenBank/DDBJ databases">
        <authorList>
            <person name="Ji K."/>
            <person name="Li J."/>
        </authorList>
    </citation>
    <scope>NUCLEOTIDE SEQUENCE</scope>
    <source>
        <strain evidence="8">JKM2019</strain>
        <tissue evidence="8">Whole body</tissue>
    </source>
</reference>
<evidence type="ECO:0000256" key="3">
    <source>
        <dbReference type="ARBA" id="ARBA00022989"/>
    </source>
</evidence>
<organism evidence="8">
    <name type="scientific">Dermatophagoides farinae</name>
    <name type="common">American house dust mite</name>
    <dbReference type="NCBI Taxonomy" id="6954"/>
    <lineage>
        <taxon>Eukaryota</taxon>
        <taxon>Metazoa</taxon>
        <taxon>Ecdysozoa</taxon>
        <taxon>Arthropoda</taxon>
        <taxon>Chelicerata</taxon>
        <taxon>Arachnida</taxon>
        <taxon>Acari</taxon>
        <taxon>Acariformes</taxon>
        <taxon>Sarcoptiformes</taxon>
        <taxon>Astigmata</taxon>
        <taxon>Psoroptidia</taxon>
        <taxon>Analgoidea</taxon>
        <taxon>Pyroglyphidae</taxon>
        <taxon>Dermatophagoidinae</taxon>
        <taxon>Dermatophagoides</taxon>
    </lineage>
</organism>
<feature type="transmembrane region" description="Helical" evidence="6">
    <location>
        <begin position="210"/>
        <end position="232"/>
    </location>
</feature>
<feature type="transmembrane region" description="Helical" evidence="6">
    <location>
        <begin position="12"/>
        <end position="31"/>
    </location>
</feature>
<feature type="transmembrane region" description="Helical" evidence="6">
    <location>
        <begin position="141"/>
        <end position="159"/>
    </location>
</feature>
<keyword evidence="2 5" id="KW-0812">Transmembrane</keyword>
<dbReference type="PROSITE" id="PS50922">
    <property type="entry name" value="TLC"/>
    <property type="match status" value="1"/>
</dbReference>
<proteinExistence type="predicted"/>
<evidence type="ECO:0000256" key="2">
    <source>
        <dbReference type="ARBA" id="ARBA00022692"/>
    </source>
</evidence>
<dbReference type="GO" id="GO:0055091">
    <property type="term" value="P:phospholipid homeostasis"/>
    <property type="evidence" value="ECO:0007669"/>
    <property type="project" value="TreeGrafter"/>
</dbReference>
<feature type="transmembrane region" description="Helical" evidence="6">
    <location>
        <begin position="171"/>
        <end position="190"/>
    </location>
</feature>
<reference evidence="8" key="2">
    <citation type="journal article" date="2021" name="World Allergy Organ. J.">
        <title>Chromosome-level assembly of Dermatophagoides farinae genome and transcriptome reveals two novel allergens Der f 37 and Der f 39.</title>
        <authorList>
            <person name="Chen J."/>
            <person name="Cai Z."/>
            <person name="Fan D."/>
            <person name="Hu J."/>
            <person name="Hou Y."/>
            <person name="He Y."/>
            <person name="Zhang Z."/>
            <person name="Zhao Z."/>
            <person name="Gao P."/>
            <person name="Hu W."/>
            <person name="Sun J."/>
            <person name="Li J."/>
            <person name="Ji K."/>
        </authorList>
    </citation>
    <scope>NUCLEOTIDE SEQUENCE</scope>
    <source>
        <strain evidence="8">JKM2019</strain>
    </source>
</reference>
<evidence type="ECO:0000256" key="5">
    <source>
        <dbReference type="PROSITE-ProRule" id="PRU00205"/>
    </source>
</evidence>
<keyword evidence="4 5" id="KW-0472">Membrane</keyword>
<dbReference type="PANTHER" id="PTHR13439">
    <property type="entry name" value="CT120 PROTEIN"/>
    <property type="match status" value="1"/>
</dbReference>
<evidence type="ECO:0000259" key="7">
    <source>
        <dbReference type="PROSITE" id="PS50922"/>
    </source>
</evidence>
<comment type="caution">
    <text evidence="8">The sequence shown here is derived from an EMBL/GenBank/DDBJ whole genome shotgun (WGS) entry which is preliminary data.</text>
</comment>
<sequence length="313" mass="37202">MANTLIGQESSQILITIGLSFTLFNLLNNFFGQFDWWFLGTKQKKKINFRDFSRKKPNDLYERWKWRNILVSLIHSTISGLFTFYLTYDHFISPNDDIRLTNNQQHLKLHRLSICFSIGYFIYDTMLSLSKLGKYPDRIEIILHHVITMITLIIVIIPHYSDTKINPFQRFLPFCLFGLIIELSNIFIHIRSIGKISEFWSHYPNIFNRLNSLCAIVSIVLFRFYPLAKIWADIYRNYYLKSHYIVTIWGFIAISLLMLSFMFISIVILWRIIQEDFLLLSTTSDKSLIIERNEITDTQQLTNNNLKQIKKQQ</sequence>
<keyword evidence="3 6" id="KW-1133">Transmembrane helix</keyword>
<dbReference type="InterPro" id="IPR050846">
    <property type="entry name" value="TLCD"/>
</dbReference>
<dbReference type="GO" id="GO:0005886">
    <property type="term" value="C:plasma membrane"/>
    <property type="evidence" value="ECO:0007669"/>
    <property type="project" value="TreeGrafter"/>
</dbReference>
<dbReference type="OrthoDB" id="10266980at2759"/>